<gene>
    <name evidence="1" type="ORF">O181_116685</name>
</gene>
<dbReference type="InterPro" id="IPR027417">
    <property type="entry name" value="P-loop_NTPase"/>
</dbReference>
<protein>
    <submittedName>
        <fullName evidence="1">Uncharacterized protein</fullName>
    </submittedName>
</protein>
<reference evidence="1" key="1">
    <citation type="submission" date="2021-03" db="EMBL/GenBank/DDBJ databases">
        <title>Draft genome sequence of rust myrtle Austropuccinia psidii MF-1, a brazilian biotype.</title>
        <authorList>
            <person name="Quecine M.C."/>
            <person name="Pachon D.M.R."/>
            <person name="Bonatelli M.L."/>
            <person name="Correr F.H."/>
            <person name="Franceschini L.M."/>
            <person name="Leite T.F."/>
            <person name="Margarido G.R.A."/>
            <person name="Almeida C.A."/>
            <person name="Ferrarezi J.A."/>
            <person name="Labate C.A."/>
        </authorList>
    </citation>
    <scope>NUCLEOTIDE SEQUENCE</scope>
    <source>
        <strain evidence="1">MF-1</strain>
    </source>
</reference>
<evidence type="ECO:0000313" key="1">
    <source>
        <dbReference type="EMBL" id="MBW0576970.1"/>
    </source>
</evidence>
<keyword evidence="2" id="KW-1185">Reference proteome</keyword>
<organism evidence="1 2">
    <name type="scientific">Austropuccinia psidii MF-1</name>
    <dbReference type="NCBI Taxonomy" id="1389203"/>
    <lineage>
        <taxon>Eukaryota</taxon>
        <taxon>Fungi</taxon>
        <taxon>Dikarya</taxon>
        <taxon>Basidiomycota</taxon>
        <taxon>Pucciniomycotina</taxon>
        <taxon>Pucciniomycetes</taxon>
        <taxon>Pucciniales</taxon>
        <taxon>Sphaerophragmiaceae</taxon>
        <taxon>Austropuccinia</taxon>
    </lineage>
</organism>
<evidence type="ECO:0000313" key="2">
    <source>
        <dbReference type="Proteomes" id="UP000765509"/>
    </source>
</evidence>
<proteinExistence type="predicted"/>
<comment type="caution">
    <text evidence="1">The sequence shown here is derived from an EMBL/GenBank/DDBJ whole genome shotgun (WGS) entry which is preliminary data.</text>
</comment>
<dbReference type="EMBL" id="AVOT02099581">
    <property type="protein sequence ID" value="MBW0576970.1"/>
    <property type="molecule type" value="Genomic_DNA"/>
</dbReference>
<accession>A0A9Q3KCX8</accession>
<sequence length="84" mass="9580">MKAVTLRIAARWAVPHPEMLHPESLEELCIRVGDAVHYSIRFEDSTSLIAVIKCMTDGMILRALMTKPHMIWSVFSTSWQNLPT</sequence>
<dbReference type="AlphaFoldDB" id="A0A9Q3KCX8"/>
<name>A0A9Q3KCX8_9BASI</name>
<dbReference type="Gene3D" id="3.40.50.300">
    <property type="entry name" value="P-loop containing nucleotide triphosphate hydrolases"/>
    <property type="match status" value="1"/>
</dbReference>
<dbReference type="Proteomes" id="UP000765509">
    <property type="component" value="Unassembled WGS sequence"/>
</dbReference>